<dbReference type="EnsemblMetazoa" id="GPAI012977-RA">
    <property type="protein sequence ID" value="GPAI012977-PA"/>
    <property type="gene ID" value="GPAI012977"/>
</dbReference>
<keyword evidence="1" id="KW-0472">Membrane</keyword>
<organism evidence="2 3">
    <name type="scientific">Glossina pallidipes</name>
    <name type="common">Tsetse fly</name>
    <dbReference type="NCBI Taxonomy" id="7398"/>
    <lineage>
        <taxon>Eukaryota</taxon>
        <taxon>Metazoa</taxon>
        <taxon>Ecdysozoa</taxon>
        <taxon>Arthropoda</taxon>
        <taxon>Hexapoda</taxon>
        <taxon>Insecta</taxon>
        <taxon>Pterygota</taxon>
        <taxon>Neoptera</taxon>
        <taxon>Endopterygota</taxon>
        <taxon>Diptera</taxon>
        <taxon>Brachycera</taxon>
        <taxon>Muscomorpha</taxon>
        <taxon>Hippoboscoidea</taxon>
        <taxon>Glossinidae</taxon>
        <taxon>Glossina</taxon>
    </lineage>
</organism>
<dbReference type="AlphaFoldDB" id="A0A1A9ZFH1"/>
<evidence type="ECO:0000313" key="2">
    <source>
        <dbReference type="EnsemblMetazoa" id="GPAI012977-PA"/>
    </source>
</evidence>
<accession>A0A1A9ZFH1</accession>
<evidence type="ECO:0000256" key="1">
    <source>
        <dbReference type="SAM" id="Phobius"/>
    </source>
</evidence>
<name>A0A1A9ZFH1_GLOPL</name>
<keyword evidence="1" id="KW-1133">Transmembrane helix</keyword>
<sequence>MSKLLHHNICKLLKRKPNDTRVEIHELILCGKITKKFVLYKYWVLFLLFSVVNAIRLLIEEPSIGLLDKALAKEHNKNDNHHDWYINLIFLIEQCNKKRRKERISVHSNGVEEEEEEIEKNQIEGRNLHWLAFR</sequence>
<keyword evidence="1" id="KW-0812">Transmembrane</keyword>
<dbReference type="Proteomes" id="UP000092445">
    <property type="component" value="Unassembled WGS sequence"/>
</dbReference>
<keyword evidence="3" id="KW-1185">Reference proteome</keyword>
<dbReference type="VEuPathDB" id="VectorBase:GPAI012977"/>
<evidence type="ECO:0000313" key="3">
    <source>
        <dbReference type="Proteomes" id="UP000092445"/>
    </source>
</evidence>
<proteinExistence type="predicted"/>
<protein>
    <submittedName>
        <fullName evidence="2">Uncharacterized protein</fullName>
    </submittedName>
</protein>
<feature type="transmembrane region" description="Helical" evidence="1">
    <location>
        <begin position="42"/>
        <end position="59"/>
    </location>
</feature>
<reference evidence="3" key="1">
    <citation type="submission" date="2014-03" db="EMBL/GenBank/DDBJ databases">
        <authorList>
            <person name="Aksoy S."/>
            <person name="Warren W."/>
            <person name="Wilson R.K."/>
        </authorList>
    </citation>
    <scope>NUCLEOTIDE SEQUENCE [LARGE SCALE GENOMIC DNA]</scope>
    <source>
        <strain evidence="3">IAEA</strain>
    </source>
</reference>
<reference evidence="2" key="2">
    <citation type="submission" date="2020-05" db="UniProtKB">
        <authorList>
            <consortium name="EnsemblMetazoa"/>
        </authorList>
    </citation>
    <scope>IDENTIFICATION</scope>
    <source>
        <strain evidence="2">IAEA</strain>
    </source>
</reference>